<dbReference type="AlphaFoldDB" id="M3AVQ1"/>
<accession>M3AVQ1</accession>
<dbReference type="KEGG" id="pfj:MYCFIDRAFT_85485"/>
<dbReference type="GeneID" id="19342350"/>
<gene>
    <name evidence="2" type="ORF">MYCFIDRAFT_85485</name>
</gene>
<dbReference type="OrthoDB" id="428177at2759"/>
<dbReference type="HOGENOM" id="CLU_105137_0_0_1"/>
<dbReference type="RefSeq" id="XP_007928455.1">
    <property type="nucleotide sequence ID" value="XM_007930264.1"/>
</dbReference>
<evidence type="ECO:0000313" key="2">
    <source>
        <dbReference type="EMBL" id="EME81208.1"/>
    </source>
</evidence>
<evidence type="ECO:0008006" key="4">
    <source>
        <dbReference type="Google" id="ProtNLM"/>
    </source>
</evidence>
<dbReference type="eggNOG" id="ENOG502S90X">
    <property type="taxonomic scope" value="Eukaryota"/>
</dbReference>
<dbReference type="Proteomes" id="UP000016932">
    <property type="component" value="Unassembled WGS sequence"/>
</dbReference>
<keyword evidence="1" id="KW-0732">Signal</keyword>
<organism evidence="2 3">
    <name type="scientific">Pseudocercospora fijiensis (strain CIRAD86)</name>
    <name type="common">Black leaf streak disease fungus</name>
    <name type="synonym">Mycosphaerella fijiensis</name>
    <dbReference type="NCBI Taxonomy" id="383855"/>
    <lineage>
        <taxon>Eukaryota</taxon>
        <taxon>Fungi</taxon>
        <taxon>Dikarya</taxon>
        <taxon>Ascomycota</taxon>
        <taxon>Pezizomycotina</taxon>
        <taxon>Dothideomycetes</taxon>
        <taxon>Dothideomycetidae</taxon>
        <taxon>Mycosphaerellales</taxon>
        <taxon>Mycosphaerellaceae</taxon>
        <taxon>Pseudocercospora</taxon>
    </lineage>
</organism>
<feature type="chain" id="PRO_5004031138" description="Ecp2 effector protein domain-containing protein" evidence="1">
    <location>
        <begin position="22"/>
        <end position="164"/>
    </location>
</feature>
<dbReference type="EMBL" id="KB446560">
    <property type="protein sequence ID" value="EME81208.1"/>
    <property type="molecule type" value="Genomic_DNA"/>
</dbReference>
<evidence type="ECO:0000256" key="1">
    <source>
        <dbReference type="SAM" id="SignalP"/>
    </source>
</evidence>
<name>M3AVQ1_PSEFD</name>
<keyword evidence="3" id="KW-1185">Reference proteome</keyword>
<proteinExistence type="predicted"/>
<sequence length="164" mass="18167">MAAPVVIIFACCLSNIPAVFATPATSQVDPNFFPGVQTGLGSWFRAHNTQDHTNGHSWCNYPYTDDDPIFALCLSAMGGATFYTNETKWSESMAKYCSLEAKVTDPSTGKSMLLYIGDSFEDAYCQVRFKQLHGDPHDDKHNDINNVQWKLTGNKNARYSAPKA</sequence>
<reference evidence="2 3" key="1">
    <citation type="journal article" date="2012" name="PLoS Pathog.">
        <title>Diverse lifestyles and strategies of plant pathogenesis encoded in the genomes of eighteen Dothideomycetes fungi.</title>
        <authorList>
            <person name="Ohm R.A."/>
            <person name="Feau N."/>
            <person name="Henrissat B."/>
            <person name="Schoch C.L."/>
            <person name="Horwitz B.A."/>
            <person name="Barry K.W."/>
            <person name="Condon B.J."/>
            <person name="Copeland A.C."/>
            <person name="Dhillon B."/>
            <person name="Glaser F."/>
            <person name="Hesse C.N."/>
            <person name="Kosti I."/>
            <person name="LaButti K."/>
            <person name="Lindquist E.A."/>
            <person name="Lucas S."/>
            <person name="Salamov A.A."/>
            <person name="Bradshaw R.E."/>
            <person name="Ciuffetti L."/>
            <person name="Hamelin R.C."/>
            <person name="Kema G.H.J."/>
            <person name="Lawrence C."/>
            <person name="Scott J.A."/>
            <person name="Spatafora J.W."/>
            <person name="Turgeon B.G."/>
            <person name="de Wit P.J.G.M."/>
            <person name="Zhong S."/>
            <person name="Goodwin S.B."/>
            <person name="Grigoriev I.V."/>
        </authorList>
    </citation>
    <scope>NUCLEOTIDE SEQUENCE [LARGE SCALE GENOMIC DNA]</scope>
    <source>
        <strain evidence="2 3">CIRAD86</strain>
    </source>
</reference>
<feature type="signal peptide" evidence="1">
    <location>
        <begin position="1"/>
        <end position="21"/>
    </location>
</feature>
<evidence type="ECO:0000313" key="3">
    <source>
        <dbReference type="Proteomes" id="UP000016932"/>
    </source>
</evidence>
<protein>
    <recommendedName>
        <fullName evidence="4">Ecp2 effector protein domain-containing protein</fullName>
    </recommendedName>
</protein>
<dbReference type="VEuPathDB" id="FungiDB:MYCFIDRAFT_85485"/>